<evidence type="ECO:0000259" key="3">
    <source>
        <dbReference type="Pfam" id="PF26299"/>
    </source>
</evidence>
<organism evidence="4 5">
    <name type="scientific">Elongatibacter sediminis</name>
    <dbReference type="NCBI Taxonomy" id="3119006"/>
    <lineage>
        <taxon>Bacteria</taxon>
        <taxon>Pseudomonadati</taxon>
        <taxon>Pseudomonadota</taxon>
        <taxon>Gammaproteobacteria</taxon>
        <taxon>Chromatiales</taxon>
        <taxon>Wenzhouxiangellaceae</taxon>
        <taxon>Elongatibacter</taxon>
    </lineage>
</organism>
<dbReference type="Pfam" id="PF26299">
    <property type="entry name" value="MurL_N"/>
    <property type="match status" value="1"/>
</dbReference>
<reference evidence="4 5" key="1">
    <citation type="submission" date="2024-02" db="EMBL/GenBank/DDBJ databases">
        <title>A novel Wenzhouxiangellaceae bacterium, isolated from coastal sediments.</title>
        <authorList>
            <person name="Du Z.-J."/>
            <person name="Ye Y.-Q."/>
            <person name="Zhang X.-Y."/>
        </authorList>
    </citation>
    <scope>NUCLEOTIDE SEQUENCE [LARGE SCALE GENOMIC DNA]</scope>
    <source>
        <strain evidence="4 5">CH-27</strain>
    </source>
</reference>
<dbReference type="SUPFAM" id="SSF52402">
    <property type="entry name" value="Adenine nucleotide alpha hydrolases-like"/>
    <property type="match status" value="1"/>
</dbReference>
<feature type="domain" description="MurL N-terminal" evidence="3">
    <location>
        <begin position="7"/>
        <end position="287"/>
    </location>
</feature>
<dbReference type="InterPro" id="IPR058741">
    <property type="entry name" value="MurL_C"/>
</dbReference>
<comment type="caution">
    <text evidence="4">The sequence shown here is derived from an EMBL/GenBank/DDBJ whole genome shotgun (WGS) entry which is preliminary data.</text>
</comment>
<dbReference type="Proteomes" id="UP001359886">
    <property type="component" value="Unassembled WGS sequence"/>
</dbReference>
<proteinExistence type="inferred from homology"/>
<sequence length="449" mass="48210">MSGAVADPRAARVFHFVDCGYDAARGEARLAWRVDDGPELIERIVFPGAPEPAGAERRAAFDAALQLLHWLAGVSYWKAGLAPEIRLNRPPPPAIAHFLTDVYVKGLAEFGFVNDVDVAGRLSVPAGPGEPSEPRRVGLGETALVALGGGKDSLVGLELAARAGLQVRPWCVGESRLIGDTAAAAGLDLLRIGRRLAPELKAMNQAGAWNGHVPVTAINSAIGVCAALLYGCRYVVFSNERSADEATLTGPGGEAVNHQYSKSSEFEAAFRAVVRSWVAADLEYFSILRPFSELDIVRRFTGLERFHGVYSSCNRNFHLDGPVIRGRWCGNCPKCRFAALSLAVFLPPRRVRAIMDADLLDDPAQEAGFRALCGLGAEKPFECVGEVGECRAALRALSGQPEWREHAIVRRLAPALDDVAMPALEDLLQPSSRHGIPPDIAARMEGVPG</sequence>
<feature type="domain" description="MurL C-terminal" evidence="2">
    <location>
        <begin position="310"/>
        <end position="421"/>
    </location>
</feature>
<comment type="pathway">
    <text evidence="1">Cell wall biogenesis; peptidoglycan biosynthesis.</text>
</comment>
<dbReference type="GO" id="GO:0071555">
    <property type="term" value="P:cell wall organization"/>
    <property type="evidence" value="ECO:0007669"/>
    <property type="project" value="UniProtKB-KW"/>
</dbReference>
<keyword evidence="1" id="KW-0573">Peptidoglycan synthesis</keyword>
<accession>A0AAW9RAV4</accession>
<protein>
    <recommendedName>
        <fullName evidence="1">UDP-N-acetyl-alpha-D-muramoyl-L-alanyl-L-glutamate epimerase</fullName>
        <ecNumber evidence="1">5.1.1.23</ecNumber>
    </recommendedName>
    <alternativeName>
        <fullName evidence="1">UDP-MurNAc-L-Ala-L-Glu epimerase</fullName>
    </alternativeName>
</protein>
<dbReference type="GO" id="GO:0009252">
    <property type="term" value="P:peptidoglycan biosynthetic process"/>
    <property type="evidence" value="ECO:0007669"/>
    <property type="project" value="UniProtKB-UniRule"/>
</dbReference>
<keyword evidence="1" id="KW-0131">Cell cycle</keyword>
<comment type="catalytic activity">
    <reaction evidence="1">
        <text>UDP-N-acetyl-alpha-D-muramoyl-L-alanyl-L-glutamate + ATP + H2O = UDP-N-acetyl-alpha-D-muramoyl-L-alanyl-D-glutamate + AMP + diphosphate + H(+)</text>
        <dbReference type="Rhea" id="RHEA:58812"/>
        <dbReference type="ChEBI" id="CHEBI:15377"/>
        <dbReference type="ChEBI" id="CHEBI:15378"/>
        <dbReference type="ChEBI" id="CHEBI:30616"/>
        <dbReference type="ChEBI" id="CHEBI:33019"/>
        <dbReference type="ChEBI" id="CHEBI:83900"/>
        <dbReference type="ChEBI" id="CHEBI:142725"/>
        <dbReference type="ChEBI" id="CHEBI:456215"/>
        <dbReference type="EC" id="5.1.1.23"/>
    </reaction>
</comment>
<evidence type="ECO:0000313" key="5">
    <source>
        <dbReference type="Proteomes" id="UP001359886"/>
    </source>
</evidence>
<dbReference type="GO" id="GO:0008360">
    <property type="term" value="P:regulation of cell shape"/>
    <property type="evidence" value="ECO:0007669"/>
    <property type="project" value="UniProtKB-KW"/>
</dbReference>
<name>A0AAW9RAV4_9GAMM</name>
<keyword evidence="1" id="KW-0413">Isomerase</keyword>
<keyword evidence="1" id="KW-0961">Cell wall biogenesis/degradation</keyword>
<dbReference type="GO" id="GO:0016855">
    <property type="term" value="F:racemase and epimerase activity, acting on amino acids and derivatives"/>
    <property type="evidence" value="ECO:0007669"/>
    <property type="project" value="UniProtKB-UniRule"/>
</dbReference>
<dbReference type="RefSeq" id="WP_354696221.1">
    <property type="nucleotide sequence ID" value="NZ_JAZHOG010000010.1"/>
</dbReference>
<dbReference type="GO" id="GO:0005737">
    <property type="term" value="C:cytoplasm"/>
    <property type="evidence" value="ECO:0007669"/>
    <property type="project" value="UniProtKB-UniRule"/>
</dbReference>
<keyword evidence="5" id="KW-1185">Reference proteome</keyword>
<evidence type="ECO:0000313" key="4">
    <source>
        <dbReference type="EMBL" id="MEJ8568900.1"/>
    </source>
</evidence>
<comment type="similarity">
    <text evidence="1">Belongs to the MurL family.</text>
</comment>
<gene>
    <name evidence="1" type="primary">murL</name>
    <name evidence="4" type="ORF">V3330_14800</name>
</gene>
<dbReference type="EMBL" id="JAZHOG010000010">
    <property type="protein sequence ID" value="MEJ8568900.1"/>
    <property type="molecule type" value="Genomic_DNA"/>
</dbReference>
<evidence type="ECO:0000259" key="2">
    <source>
        <dbReference type="Pfam" id="PF26298"/>
    </source>
</evidence>
<keyword evidence="1" id="KW-0132">Cell division</keyword>
<dbReference type="GO" id="GO:0051301">
    <property type="term" value="P:cell division"/>
    <property type="evidence" value="ECO:0007669"/>
    <property type="project" value="UniProtKB-KW"/>
</dbReference>
<dbReference type="Pfam" id="PF26298">
    <property type="entry name" value="MurL_epimerase_C"/>
    <property type="match status" value="1"/>
</dbReference>
<dbReference type="InterPro" id="IPR058740">
    <property type="entry name" value="MurL_N"/>
</dbReference>
<dbReference type="EC" id="5.1.1.23" evidence="1"/>
<dbReference type="AlphaFoldDB" id="A0AAW9RAV4"/>
<evidence type="ECO:0000256" key="1">
    <source>
        <dbReference type="HAMAP-Rule" id="MF_02209"/>
    </source>
</evidence>
<keyword evidence="1" id="KW-0133">Cell shape</keyword>
<dbReference type="HAMAP" id="MF_02209">
    <property type="entry name" value="MurL"/>
    <property type="match status" value="1"/>
</dbReference>
<comment type="function">
    <text evidence="1">Cell wall formation. Catalyzes epimerization of the terminal L-glutamate in UDP-N-acetyl-alpha-D-muramoyl-L-alanyl-L-glutamate.</text>
</comment>
<dbReference type="InterPro" id="IPR043689">
    <property type="entry name" value="MurL"/>
</dbReference>